<evidence type="ECO:0000313" key="2">
    <source>
        <dbReference type="Proteomes" id="UP001597548"/>
    </source>
</evidence>
<accession>A0ABW5ZUM2</accession>
<evidence type="ECO:0008006" key="3">
    <source>
        <dbReference type="Google" id="ProtNLM"/>
    </source>
</evidence>
<gene>
    <name evidence="1" type="ORF">ACFS29_11445</name>
</gene>
<dbReference type="RefSeq" id="WP_194508264.1">
    <property type="nucleotide sequence ID" value="NZ_JADILU010000004.1"/>
</dbReference>
<keyword evidence="2" id="KW-1185">Reference proteome</keyword>
<protein>
    <recommendedName>
        <fullName evidence="3">GDSL-like Lipase/Acylhydrolase family protein</fullName>
    </recommendedName>
</protein>
<dbReference type="Proteomes" id="UP001597548">
    <property type="component" value="Unassembled WGS sequence"/>
</dbReference>
<organism evidence="1 2">
    <name type="scientific">Psychroserpens luteus</name>
    <dbReference type="NCBI Taxonomy" id="1434066"/>
    <lineage>
        <taxon>Bacteria</taxon>
        <taxon>Pseudomonadati</taxon>
        <taxon>Bacteroidota</taxon>
        <taxon>Flavobacteriia</taxon>
        <taxon>Flavobacteriales</taxon>
        <taxon>Flavobacteriaceae</taxon>
        <taxon>Psychroserpens</taxon>
    </lineage>
</organism>
<dbReference type="EMBL" id="JBHUOS010000009">
    <property type="protein sequence ID" value="MFD2916257.1"/>
    <property type="molecule type" value="Genomic_DNA"/>
</dbReference>
<sequence>MKLFVKKIVAQILIFLCVLSFLDYFVSNALKKSGDFAYGDCIIWNELLNGKIKEDILIYGSSRAWVHFNPNIIQDSLGLTAYNLGIDGHNFWLQHLRHKKVVKNNQKPKMIILSLGAGALAKRKDLYNKNQFLPYIFDDDIREYTRSYNGFSNLDYVLPMYRYIGNVSIVKKQILADWSEINQESYRVKGFKAIDREWSNDLKKAKSKKNSIFMNIDMKTLNLLKDFLVESKELGIYVVMVYSPEYIEGQNFIANREDIINEFKSIALEYQIQFIDYSNDEICNDKKYFYNSLHLNAKGSEIFTNKLVEDFKRIDAINEIIKKNLITN</sequence>
<name>A0ABW5ZUM2_9FLAO</name>
<proteinExistence type="predicted"/>
<comment type="caution">
    <text evidence="1">The sequence shown here is derived from an EMBL/GenBank/DDBJ whole genome shotgun (WGS) entry which is preliminary data.</text>
</comment>
<reference evidence="2" key="1">
    <citation type="journal article" date="2019" name="Int. J. Syst. Evol. Microbiol.">
        <title>The Global Catalogue of Microorganisms (GCM) 10K type strain sequencing project: providing services to taxonomists for standard genome sequencing and annotation.</title>
        <authorList>
            <consortium name="The Broad Institute Genomics Platform"/>
            <consortium name="The Broad Institute Genome Sequencing Center for Infectious Disease"/>
            <person name="Wu L."/>
            <person name="Ma J."/>
        </authorList>
    </citation>
    <scope>NUCLEOTIDE SEQUENCE [LARGE SCALE GENOMIC DNA]</scope>
    <source>
        <strain evidence="2">KCTC 32514</strain>
    </source>
</reference>
<dbReference type="Gene3D" id="3.40.50.1110">
    <property type="entry name" value="SGNH hydrolase"/>
    <property type="match status" value="1"/>
</dbReference>
<evidence type="ECO:0000313" key="1">
    <source>
        <dbReference type="EMBL" id="MFD2916257.1"/>
    </source>
</evidence>
<dbReference type="SUPFAM" id="SSF52266">
    <property type="entry name" value="SGNH hydrolase"/>
    <property type="match status" value="1"/>
</dbReference>
<dbReference type="InterPro" id="IPR036514">
    <property type="entry name" value="SGNH_hydro_sf"/>
</dbReference>